<sequence>MIETFRAAWIISPFWKTKMTNENKSNANKSNVQQKIVLSAEYGYLHVSPVDLEDHAAMRADQLSAILLMIGGDGEENFAALNENSRQSYLALAWQFATEIKEILPFMTVRSGAAA</sequence>
<dbReference type="EMBL" id="PDOC01000028">
    <property type="protein sequence ID" value="PIL42360.1"/>
    <property type="molecule type" value="Genomic_DNA"/>
</dbReference>
<keyword evidence="2" id="KW-1185">Reference proteome</keyword>
<dbReference type="AlphaFoldDB" id="A0A2G8T8I1"/>
<evidence type="ECO:0000313" key="2">
    <source>
        <dbReference type="Proteomes" id="UP000230390"/>
    </source>
</evidence>
<protein>
    <submittedName>
        <fullName evidence="1">Uncharacterized protein</fullName>
    </submittedName>
</protein>
<proteinExistence type="predicted"/>
<accession>A0A2G8T8I1</accession>
<reference evidence="1 2" key="1">
    <citation type="submission" date="2017-10" db="EMBL/GenBank/DDBJ databases">
        <title>Massilia psychrophilum sp. nov., a novel purple-pigmented bacterium isolated from Tianshan glacier, Xinjiang Municipality, China.</title>
        <authorList>
            <person name="Wang H."/>
        </authorList>
    </citation>
    <scope>NUCLEOTIDE SEQUENCE [LARGE SCALE GENOMIC DNA]</scope>
    <source>
        <strain evidence="1 2">JCM 30074</strain>
    </source>
</reference>
<evidence type="ECO:0000313" key="1">
    <source>
        <dbReference type="EMBL" id="PIL42360.1"/>
    </source>
</evidence>
<gene>
    <name evidence="1" type="ORF">CR105_24555</name>
</gene>
<dbReference type="Proteomes" id="UP000230390">
    <property type="component" value="Unassembled WGS sequence"/>
</dbReference>
<name>A0A2G8T8I1_9BURK</name>
<comment type="caution">
    <text evidence="1">The sequence shown here is derived from an EMBL/GenBank/DDBJ whole genome shotgun (WGS) entry which is preliminary data.</text>
</comment>
<organism evidence="1 2">
    <name type="scientific">Massilia eurypsychrophila</name>
    <dbReference type="NCBI Taxonomy" id="1485217"/>
    <lineage>
        <taxon>Bacteria</taxon>
        <taxon>Pseudomonadati</taxon>
        <taxon>Pseudomonadota</taxon>
        <taxon>Betaproteobacteria</taxon>
        <taxon>Burkholderiales</taxon>
        <taxon>Oxalobacteraceae</taxon>
        <taxon>Telluria group</taxon>
        <taxon>Massilia</taxon>
    </lineage>
</organism>